<comment type="subcellular location">
    <subcellularLocation>
        <location evidence="1">Cell membrane</location>
        <topology evidence="1">Multi-pass membrane protein</topology>
    </subcellularLocation>
</comment>
<dbReference type="InterPro" id="IPR003838">
    <property type="entry name" value="ABC3_permease_C"/>
</dbReference>
<evidence type="ECO:0000256" key="7">
    <source>
        <dbReference type="SAM" id="Phobius"/>
    </source>
</evidence>
<dbReference type="EMBL" id="LR134363">
    <property type="protein sequence ID" value="VEG75932.1"/>
    <property type="molecule type" value="Genomic_DNA"/>
</dbReference>
<evidence type="ECO:0000256" key="3">
    <source>
        <dbReference type="ARBA" id="ARBA00022475"/>
    </source>
</evidence>
<keyword evidence="10" id="KW-1185">Reference proteome</keyword>
<evidence type="ECO:0000259" key="8">
    <source>
        <dbReference type="Pfam" id="PF02687"/>
    </source>
</evidence>
<feature type="transmembrane region" description="Helical" evidence="7">
    <location>
        <begin position="239"/>
        <end position="262"/>
    </location>
</feature>
<dbReference type="RefSeq" id="WP_026426474.1">
    <property type="nucleotide sequence ID" value="NZ_CBCRWE010000012.1"/>
</dbReference>
<comment type="similarity">
    <text evidence="2">Belongs to the ABC-4 integral membrane protein family. LolC/E subfamily.</text>
</comment>
<name>A0A448KGA7_9ACTO</name>
<feature type="transmembrane region" description="Helical" evidence="7">
    <location>
        <begin position="282"/>
        <end position="305"/>
    </location>
</feature>
<keyword evidence="6 7" id="KW-0472">Membrane</keyword>
<feature type="transmembrane region" description="Helical" evidence="7">
    <location>
        <begin position="730"/>
        <end position="761"/>
    </location>
</feature>
<proteinExistence type="inferred from homology"/>
<feature type="transmembrane region" description="Helical" evidence="7">
    <location>
        <begin position="451"/>
        <end position="476"/>
    </location>
</feature>
<dbReference type="GO" id="GO:0044874">
    <property type="term" value="P:lipoprotein localization to outer membrane"/>
    <property type="evidence" value="ECO:0007669"/>
    <property type="project" value="TreeGrafter"/>
</dbReference>
<evidence type="ECO:0000256" key="5">
    <source>
        <dbReference type="ARBA" id="ARBA00022989"/>
    </source>
</evidence>
<dbReference type="InterPro" id="IPR051447">
    <property type="entry name" value="Lipoprotein-release_system"/>
</dbReference>
<evidence type="ECO:0000256" key="6">
    <source>
        <dbReference type="ARBA" id="ARBA00023136"/>
    </source>
</evidence>
<sequence>MREFIRLVLALFRTSWVRSATTILGIAATTAMSCSVLLVINAFESGIRDQLDGLFHSHNRIVLTQTGGPMTREQIESLAETAGEGRALPLAQHEAMVDGEKTVLLVIPDDRSQDASPAERDQVWLSSTLRASIGGEVGESITVRVGAKTWEAAIGPDPSSQGHPEFDRSTYAVVSASTLARLGHAELGAPNAVLVDADSPDLLRELEAYAQSHPGLLLQDRSAADALLRTGIDPVLKNLPLVAVMAFLLSLVLIFTITRSSADSQRQSFLLLRALGASAGRLRGLAVASGLGHGVLGLAVGLLAAAHAADALMESIPAAFRNSAAPMPEIPLSPQVYIGVSSAVLLICVIASRSGVRPIISLSTEDQYRGEARQRRWTTPLAATCGALAVLLAVLAVRWHPRDLGTLGLFLLMLGWVLLGSVLIAVLLRCFDRLVLRSRPGFVSRSADRRVAAQMQSGALVVSGALVLLVSLSGLATNLQRSIEPTMAGMGDIELLAQDAAPDDLPTIRNMPASSVESVEGVDGVTHVRPIQMGYITHKSKRVLIQGVSEGSQLPVVQQAEAAGGRLAPGSAFISTQFAEQNDLSVGDVVTLRTPDGATVRLTVDAVVHSFLWPGGLVAMSIEDSRRLWPQDGVSALEISCSLPWQDVASTIRSRLGDLGLADTTVLASGPDQSAQASKVVEDSTQLYRSLAMIGLFVAMLIASSAITLDTSRRLKEFGIVRAVGARGRFLVSMVVTRAALLVAPAVVVGGLFGVLLLWMMTQISAESQGASLRMHWSGSTTAGAALACLAVIGVSAVSSARLVTRRPAPEMLGSDE</sequence>
<feature type="transmembrane region" description="Helical" evidence="7">
    <location>
        <begin position="409"/>
        <end position="431"/>
    </location>
</feature>
<feature type="transmembrane region" description="Helical" evidence="7">
    <location>
        <begin position="21"/>
        <end position="43"/>
    </location>
</feature>
<keyword evidence="3" id="KW-1003">Cell membrane</keyword>
<dbReference type="Proteomes" id="UP000276899">
    <property type="component" value="Chromosome"/>
</dbReference>
<keyword evidence="5 7" id="KW-1133">Transmembrane helix</keyword>
<reference evidence="9 10" key="1">
    <citation type="submission" date="2018-12" db="EMBL/GenBank/DDBJ databases">
        <authorList>
            <consortium name="Pathogen Informatics"/>
        </authorList>
    </citation>
    <scope>NUCLEOTIDE SEQUENCE [LARGE SCALE GENOMIC DNA]</scope>
    <source>
        <strain evidence="9 10">NCTC11923</strain>
    </source>
</reference>
<dbReference type="AlphaFoldDB" id="A0A448KGA7"/>
<feature type="domain" description="ABC3 transporter permease C-terminal" evidence="8">
    <location>
        <begin position="691"/>
        <end position="807"/>
    </location>
</feature>
<feature type="transmembrane region" description="Helical" evidence="7">
    <location>
        <begin position="781"/>
        <end position="804"/>
    </location>
</feature>
<dbReference type="KEGG" id="asla:NCTC11923_02613"/>
<feature type="transmembrane region" description="Helical" evidence="7">
    <location>
        <begin position="336"/>
        <end position="356"/>
    </location>
</feature>
<dbReference type="PANTHER" id="PTHR30489:SF0">
    <property type="entry name" value="LIPOPROTEIN-RELEASING SYSTEM TRANSMEMBRANE PROTEIN LOLE"/>
    <property type="match status" value="1"/>
</dbReference>
<evidence type="ECO:0000256" key="4">
    <source>
        <dbReference type="ARBA" id="ARBA00022692"/>
    </source>
</evidence>
<evidence type="ECO:0000313" key="9">
    <source>
        <dbReference type="EMBL" id="VEG75932.1"/>
    </source>
</evidence>
<dbReference type="PROSITE" id="PS51257">
    <property type="entry name" value="PROKAR_LIPOPROTEIN"/>
    <property type="match status" value="1"/>
</dbReference>
<feature type="transmembrane region" description="Helical" evidence="7">
    <location>
        <begin position="687"/>
        <end position="709"/>
    </location>
</feature>
<dbReference type="PANTHER" id="PTHR30489">
    <property type="entry name" value="LIPOPROTEIN-RELEASING SYSTEM TRANSMEMBRANE PROTEIN LOLE"/>
    <property type="match status" value="1"/>
</dbReference>
<organism evidence="9 10">
    <name type="scientific">Actinomyces slackii</name>
    <dbReference type="NCBI Taxonomy" id="52774"/>
    <lineage>
        <taxon>Bacteria</taxon>
        <taxon>Bacillati</taxon>
        <taxon>Actinomycetota</taxon>
        <taxon>Actinomycetes</taxon>
        <taxon>Actinomycetales</taxon>
        <taxon>Actinomycetaceae</taxon>
        <taxon>Actinomyces</taxon>
    </lineage>
</organism>
<accession>A0A448KGA7</accession>
<dbReference type="Pfam" id="PF02687">
    <property type="entry name" value="FtsX"/>
    <property type="match status" value="2"/>
</dbReference>
<evidence type="ECO:0000256" key="2">
    <source>
        <dbReference type="ARBA" id="ARBA00005236"/>
    </source>
</evidence>
<evidence type="ECO:0000256" key="1">
    <source>
        <dbReference type="ARBA" id="ARBA00004651"/>
    </source>
</evidence>
<feature type="domain" description="ABC3 transporter permease C-terminal" evidence="8">
    <location>
        <begin position="242"/>
        <end position="359"/>
    </location>
</feature>
<gene>
    <name evidence="9" type="ORF">NCTC11923_02613</name>
</gene>
<dbReference type="GO" id="GO:0098797">
    <property type="term" value="C:plasma membrane protein complex"/>
    <property type="evidence" value="ECO:0007669"/>
    <property type="project" value="TreeGrafter"/>
</dbReference>
<keyword evidence="4 7" id="KW-0812">Transmembrane</keyword>
<dbReference type="STRING" id="1278298.GCA_000428685_00847"/>
<protein>
    <submittedName>
        <fullName evidence="9">FtsX-like permease family</fullName>
    </submittedName>
</protein>
<feature type="transmembrane region" description="Helical" evidence="7">
    <location>
        <begin position="377"/>
        <end position="397"/>
    </location>
</feature>
<evidence type="ECO:0000313" key="10">
    <source>
        <dbReference type="Proteomes" id="UP000276899"/>
    </source>
</evidence>